<dbReference type="InterPro" id="IPR026843">
    <property type="entry name" value="SbcD_C"/>
</dbReference>
<dbReference type="CDD" id="cd00840">
    <property type="entry name" value="MPP_Mre11_N"/>
    <property type="match status" value="1"/>
</dbReference>
<keyword evidence="5 7" id="KW-0378">Hydrolase</keyword>
<dbReference type="InterPro" id="IPR004843">
    <property type="entry name" value="Calcineurin-like_PHP"/>
</dbReference>
<dbReference type="Gene3D" id="3.60.21.10">
    <property type="match status" value="1"/>
</dbReference>
<gene>
    <name evidence="7" type="primary">sbcD</name>
    <name evidence="10" type="ORF">SAMN05192582_101721</name>
</gene>
<dbReference type="Proteomes" id="UP000181870">
    <property type="component" value="Unassembled WGS sequence"/>
</dbReference>
<accession>A0A1G8G6J8</accession>
<dbReference type="InterPro" id="IPR050535">
    <property type="entry name" value="DNA_Repair-Maintenance_Comp"/>
</dbReference>
<organism evidence="10 11">
    <name type="scientific">Bacteroides ovatus</name>
    <dbReference type="NCBI Taxonomy" id="28116"/>
    <lineage>
        <taxon>Bacteria</taxon>
        <taxon>Pseudomonadati</taxon>
        <taxon>Bacteroidota</taxon>
        <taxon>Bacteroidia</taxon>
        <taxon>Bacteroidales</taxon>
        <taxon>Bacteroidaceae</taxon>
        <taxon>Bacteroides</taxon>
    </lineage>
</organism>
<evidence type="ECO:0000259" key="9">
    <source>
        <dbReference type="Pfam" id="PF12320"/>
    </source>
</evidence>
<evidence type="ECO:0000313" key="10">
    <source>
        <dbReference type="EMBL" id="SDH90002.1"/>
    </source>
</evidence>
<reference evidence="10 11" key="1">
    <citation type="submission" date="2016-10" db="EMBL/GenBank/DDBJ databases">
        <authorList>
            <person name="de Groot N.N."/>
        </authorList>
    </citation>
    <scope>NUCLEOTIDE SEQUENCE [LARGE SCALE GENOMIC DNA]</scope>
    <source>
        <strain evidence="10 11">NLAE-zl-C57</strain>
    </source>
</reference>
<dbReference type="NCBIfam" id="TIGR00619">
    <property type="entry name" value="sbcd"/>
    <property type="match status" value="1"/>
</dbReference>
<evidence type="ECO:0000256" key="6">
    <source>
        <dbReference type="ARBA" id="ARBA00022839"/>
    </source>
</evidence>
<keyword evidence="6 7" id="KW-0269">Exonuclease</keyword>
<evidence type="ECO:0000256" key="2">
    <source>
        <dbReference type="ARBA" id="ARBA00011322"/>
    </source>
</evidence>
<name>A0A1G8G6J8_BACOV</name>
<comment type="function">
    <text evidence="7">SbcCD cleaves DNA hairpin structures. These structures can inhibit DNA replication and are intermediates in certain DNA recombination reactions. The complex acts as a 3'-&gt;5' double strand exonuclease that can open hairpins. It also has a 5' single-strand endonuclease activity.</text>
</comment>
<evidence type="ECO:0000313" key="11">
    <source>
        <dbReference type="Proteomes" id="UP000181870"/>
    </source>
</evidence>
<sequence>MIRILHTADWHLGQTFFGYDRTEEHEVFLNWLAEEIRQKEIDALIIAGDVFDVSNPSAASQSMYYQFIYRVTAENPYLQIVIVAGNHDSAARLEAPLPLLQAMRTEVRGVVRKLEGGEIDYDHLTVELKNRQGEVELLCMAVPFLRQGDYPAVQTEGNPYAEGVRELYAQLLQRLWKRRTENQAILAIGHLQATGSEIAEKDYSERTVIGGLECVSPEAFSEQIAYTALGHIHKAQRVSGRENVRYAGSPIPMSFAEKHYHHGVVMVTFDGGCAVDIERLECPKLIPLVSVPNGEPVSPEAILKALKELPETEAVAPYLEVKVLLEEPEPMLRQEIEEALADKNYRLARIVSTYRTDIGNTVKENENWKRGLQEMFPLQIAQSAFEKIYQVEMPVELTGLFEEAYLAATRKEEEEEE</sequence>
<keyword evidence="7" id="KW-0255">Endonuclease</keyword>
<dbReference type="GO" id="GO:0004519">
    <property type="term" value="F:endonuclease activity"/>
    <property type="evidence" value="ECO:0007669"/>
    <property type="project" value="UniProtKB-KW"/>
</dbReference>
<evidence type="ECO:0000256" key="5">
    <source>
        <dbReference type="ARBA" id="ARBA00022801"/>
    </source>
</evidence>
<dbReference type="InterPro" id="IPR041796">
    <property type="entry name" value="Mre11_N"/>
</dbReference>
<evidence type="ECO:0000256" key="3">
    <source>
        <dbReference type="ARBA" id="ARBA00013365"/>
    </source>
</evidence>
<feature type="domain" description="Nuclease SbcCD subunit D C-terminal" evidence="9">
    <location>
        <begin position="297"/>
        <end position="387"/>
    </location>
</feature>
<feature type="domain" description="Calcineurin-like phosphoesterase" evidence="8">
    <location>
        <begin position="2"/>
        <end position="234"/>
    </location>
</feature>
<dbReference type="InterPro" id="IPR029052">
    <property type="entry name" value="Metallo-depent_PP-like"/>
</dbReference>
<evidence type="ECO:0000256" key="7">
    <source>
        <dbReference type="RuleBase" id="RU363069"/>
    </source>
</evidence>
<dbReference type="GO" id="GO:0006310">
    <property type="term" value="P:DNA recombination"/>
    <property type="evidence" value="ECO:0007669"/>
    <property type="project" value="UniProtKB-KW"/>
</dbReference>
<dbReference type="Pfam" id="PF12320">
    <property type="entry name" value="SbcD_C"/>
    <property type="match status" value="1"/>
</dbReference>
<dbReference type="PANTHER" id="PTHR30337:SF0">
    <property type="entry name" value="NUCLEASE SBCCD SUBUNIT D"/>
    <property type="match status" value="1"/>
</dbReference>
<dbReference type="EMBL" id="FNDO01000017">
    <property type="protein sequence ID" value="SDH90002.1"/>
    <property type="molecule type" value="Genomic_DNA"/>
</dbReference>
<evidence type="ECO:0000259" key="8">
    <source>
        <dbReference type="Pfam" id="PF00149"/>
    </source>
</evidence>
<comment type="similarity">
    <text evidence="1 7">Belongs to the SbcD family.</text>
</comment>
<dbReference type="GO" id="GO:0006260">
    <property type="term" value="P:DNA replication"/>
    <property type="evidence" value="ECO:0007669"/>
    <property type="project" value="UniProtKB-KW"/>
</dbReference>
<keyword evidence="7" id="KW-0235">DNA replication</keyword>
<keyword evidence="4 7" id="KW-0540">Nuclease</keyword>
<dbReference type="RefSeq" id="WP_074637389.1">
    <property type="nucleotide sequence ID" value="NZ_FNDO01000017.1"/>
</dbReference>
<evidence type="ECO:0000256" key="1">
    <source>
        <dbReference type="ARBA" id="ARBA00010555"/>
    </source>
</evidence>
<dbReference type="AlphaFoldDB" id="A0A1G8G6J8"/>
<comment type="subunit">
    <text evidence="2 7">Heterodimer of SbcC and SbcD.</text>
</comment>
<dbReference type="SUPFAM" id="SSF56300">
    <property type="entry name" value="Metallo-dependent phosphatases"/>
    <property type="match status" value="1"/>
</dbReference>
<dbReference type="Pfam" id="PF00149">
    <property type="entry name" value="Metallophos"/>
    <property type="match status" value="1"/>
</dbReference>
<dbReference type="GO" id="GO:0008408">
    <property type="term" value="F:3'-5' exonuclease activity"/>
    <property type="evidence" value="ECO:0007669"/>
    <property type="project" value="InterPro"/>
</dbReference>
<dbReference type="PANTHER" id="PTHR30337">
    <property type="entry name" value="COMPONENT OF ATP-DEPENDENT DSDNA EXONUCLEASE"/>
    <property type="match status" value="1"/>
</dbReference>
<dbReference type="InterPro" id="IPR004593">
    <property type="entry name" value="SbcD"/>
</dbReference>
<proteinExistence type="inferred from homology"/>
<keyword evidence="7" id="KW-0233">DNA recombination</keyword>
<evidence type="ECO:0000256" key="4">
    <source>
        <dbReference type="ARBA" id="ARBA00022722"/>
    </source>
</evidence>
<protein>
    <recommendedName>
        <fullName evidence="3 7">Nuclease SbcCD subunit D</fullName>
    </recommendedName>
</protein>